<proteinExistence type="predicted"/>
<gene>
    <name evidence="1" type="ORF">BDV34DRAFT_225452</name>
</gene>
<dbReference type="VEuPathDB" id="FungiDB:BDV34DRAFT_225452"/>
<dbReference type="SUPFAM" id="SSF47336">
    <property type="entry name" value="ACP-like"/>
    <property type="match status" value="1"/>
</dbReference>
<dbReference type="InterPro" id="IPR036736">
    <property type="entry name" value="ACP-like_sf"/>
</dbReference>
<dbReference type="Proteomes" id="UP000326532">
    <property type="component" value="Unassembled WGS sequence"/>
</dbReference>
<dbReference type="EMBL" id="ML734970">
    <property type="protein sequence ID" value="KAB8205537.1"/>
    <property type="molecule type" value="Genomic_DNA"/>
</dbReference>
<reference evidence="1 2" key="1">
    <citation type="submission" date="2019-04" db="EMBL/GenBank/DDBJ databases">
        <title>Fungal friends and foes A comparative genomics study of 23 Aspergillus species from section Flavi.</title>
        <authorList>
            <consortium name="DOE Joint Genome Institute"/>
            <person name="Kjaerbolling I."/>
            <person name="Vesth T.C."/>
            <person name="Frisvad J.C."/>
            <person name="Nybo J.L."/>
            <person name="Theobald S."/>
            <person name="Kildgaard S."/>
            <person name="Petersen T.I."/>
            <person name="Kuo A."/>
            <person name="Sato A."/>
            <person name="Lyhne E.K."/>
            <person name="Kogle M.E."/>
            <person name="Wiebenga A."/>
            <person name="Kun R.S."/>
            <person name="Lubbers R.J."/>
            <person name="Makela M.R."/>
            <person name="Barry K."/>
            <person name="Chovatia M."/>
            <person name="Clum A."/>
            <person name="Daum C."/>
            <person name="Haridas S."/>
            <person name="He G."/>
            <person name="LaButti K."/>
            <person name="Lipzen A."/>
            <person name="Mondo S."/>
            <person name="Pangilinan J."/>
            <person name="Riley R."/>
            <person name="Salamov A."/>
            <person name="Simmons B.A."/>
            <person name="Magnuson J.K."/>
            <person name="Henrissat B."/>
            <person name="Mortensen U.H."/>
            <person name="Larsen T.O."/>
            <person name="De vries R.P."/>
            <person name="Grigoriev I.V."/>
            <person name="Machida M."/>
            <person name="Baker S.E."/>
            <person name="Andersen M.R."/>
        </authorList>
    </citation>
    <scope>NUCLEOTIDE SEQUENCE [LARGE SCALE GENOMIC DNA]</scope>
    <source>
        <strain evidence="1 2">CBS 117618</strain>
    </source>
</reference>
<sequence>MLDLGLGEIPPDDDEPIHLLYLTIGTNHRCYDVRPPIPKKDAHIVVERFFGILEGYFGRFSLQAMHQGAANYLSNLNWKGMNNKAVLYTFSQPISSLALHFLYNKAVRDKDPNYTQCHWWHVRQNEYIVTNMCYLKASHWNVHDQLGLKSERCPHCHYSWDDPRLESETLGARQGWEAPEWSFRENYRGPIIGIIGGYIALELLKLEKDLVDDLPLVFGPKKYEYMLLYFSLSVAIEMEFGVEIPWEKIKSFETLGGLAEYVRQNTDYVED</sequence>
<organism evidence="1 2">
    <name type="scientific">Aspergillus parasiticus</name>
    <dbReference type="NCBI Taxonomy" id="5067"/>
    <lineage>
        <taxon>Eukaryota</taxon>
        <taxon>Fungi</taxon>
        <taxon>Dikarya</taxon>
        <taxon>Ascomycota</taxon>
        <taxon>Pezizomycotina</taxon>
        <taxon>Eurotiomycetes</taxon>
        <taxon>Eurotiomycetidae</taxon>
        <taxon>Eurotiales</taxon>
        <taxon>Aspergillaceae</taxon>
        <taxon>Aspergillus</taxon>
        <taxon>Aspergillus subgen. Circumdati</taxon>
    </lineage>
</organism>
<evidence type="ECO:0000313" key="2">
    <source>
        <dbReference type="Proteomes" id="UP000326532"/>
    </source>
</evidence>
<name>A0A5N6DKH9_ASPPA</name>
<protein>
    <submittedName>
        <fullName evidence="1">Uncharacterized protein</fullName>
    </submittedName>
</protein>
<dbReference type="AlphaFoldDB" id="A0A5N6DKH9"/>
<dbReference type="Gene3D" id="1.10.1200.10">
    <property type="entry name" value="ACP-like"/>
    <property type="match status" value="1"/>
</dbReference>
<evidence type="ECO:0000313" key="1">
    <source>
        <dbReference type="EMBL" id="KAB8205537.1"/>
    </source>
</evidence>
<accession>A0A5N6DKH9</accession>
<keyword evidence="2" id="KW-1185">Reference proteome</keyword>